<evidence type="ECO:0000313" key="2">
    <source>
        <dbReference type="Proteomes" id="UP000824890"/>
    </source>
</evidence>
<accession>A0ABQ8B943</accession>
<sequence>MPSRCLLLKTKKKSKVDLPENGEKSEVEKKIINESDPLYGVLEEHQVGVIPMTGRPKFCKGRAGWHETEKMAREERVKISLRDLENDLMGHMTMLRLELPH</sequence>
<gene>
    <name evidence="1" type="ORF">HID58_040822</name>
</gene>
<dbReference type="Proteomes" id="UP000824890">
    <property type="component" value="Unassembled WGS sequence"/>
</dbReference>
<proteinExistence type="predicted"/>
<organism evidence="1 2">
    <name type="scientific">Brassica napus</name>
    <name type="common">Rape</name>
    <dbReference type="NCBI Taxonomy" id="3708"/>
    <lineage>
        <taxon>Eukaryota</taxon>
        <taxon>Viridiplantae</taxon>
        <taxon>Streptophyta</taxon>
        <taxon>Embryophyta</taxon>
        <taxon>Tracheophyta</taxon>
        <taxon>Spermatophyta</taxon>
        <taxon>Magnoliopsida</taxon>
        <taxon>eudicotyledons</taxon>
        <taxon>Gunneridae</taxon>
        <taxon>Pentapetalae</taxon>
        <taxon>rosids</taxon>
        <taxon>malvids</taxon>
        <taxon>Brassicales</taxon>
        <taxon>Brassicaceae</taxon>
        <taxon>Brassiceae</taxon>
        <taxon>Brassica</taxon>
    </lineage>
</organism>
<name>A0ABQ8B943_BRANA</name>
<evidence type="ECO:0000313" key="1">
    <source>
        <dbReference type="EMBL" id="KAH0901319.1"/>
    </source>
</evidence>
<dbReference type="EMBL" id="JAGKQM010000011">
    <property type="protein sequence ID" value="KAH0901319.1"/>
    <property type="molecule type" value="Genomic_DNA"/>
</dbReference>
<comment type="caution">
    <text evidence="1">The sequence shown here is derived from an EMBL/GenBank/DDBJ whole genome shotgun (WGS) entry which is preliminary data.</text>
</comment>
<protein>
    <submittedName>
        <fullName evidence="1">Uncharacterized protein</fullName>
    </submittedName>
</protein>
<keyword evidence="2" id="KW-1185">Reference proteome</keyword>
<reference evidence="1 2" key="1">
    <citation type="submission" date="2021-05" db="EMBL/GenBank/DDBJ databases">
        <title>Genome Assembly of Synthetic Allotetraploid Brassica napus Reveals Homoeologous Exchanges between Subgenomes.</title>
        <authorList>
            <person name="Davis J.T."/>
        </authorList>
    </citation>
    <scope>NUCLEOTIDE SEQUENCE [LARGE SCALE GENOMIC DNA]</scope>
    <source>
        <strain evidence="2">cv. Da-Ae</strain>
        <tissue evidence="1">Seedling</tissue>
    </source>
</reference>